<accession>A0A4U1GKV9</accession>
<reference evidence="1 2" key="1">
    <citation type="submission" date="2019-04" db="EMBL/GenBank/DDBJ databases">
        <title>Pedobacter sp. RP-1-16 sp. nov., isolated from Arctic soil.</title>
        <authorList>
            <person name="Dahal R.H."/>
            <person name="Kim D.-U."/>
        </authorList>
    </citation>
    <scope>NUCLEOTIDE SEQUENCE [LARGE SCALE GENOMIC DNA]</scope>
    <source>
        <strain evidence="1 2">RP-1-16</strain>
    </source>
</reference>
<protein>
    <submittedName>
        <fullName evidence="1">Uncharacterized protein</fullName>
    </submittedName>
</protein>
<sequence length="239" mass="26602">MNVNTFAILLIILLAGCDFKNENTPLNQKTVPKEKSDTIVGIEVVPAVISGMDYIEKEYFVVIKNDTSSFSGTVIENKATGKVSIGYRRDPYERTPRSFSSDDTAAVAYDEPLKKPAKKLNCKDQMRQIELILSYASMDFNLSKSHSLRFAMSAIDGFSQNIAKQYLSKYGEKFPYGGNKNAAELVKSSRLTAALNKALAPYSLIIDKVSIDGLGYTRAQHAQDNARLDGMVYWSVKKR</sequence>
<gene>
    <name evidence="1" type="ORF">FBD94_00190</name>
</gene>
<dbReference type="AlphaFoldDB" id="A0A4U1GKV9"/>
<organism evidence="1 2">
    <name type="scientific">Pedobacter hiemivivus</name>
    <dbReference type="NCBI Taxonomy" id="2530454"/>
    <lineage>
        <taxon>Bacteria</taxon>
        <taxon>Pseudomonadati</taxon>
        <taxon>Bacteroidota</taxon>
        <taxon>Sphingobacteriia</taxon>
        <taxon>Sphingobacteriales</taxon>
        <taxon>Sphingobacteriaceae</taxon>
        <taxon>Pedobacter</taxon>
    </lineage>
</organism>
<comment type="caution">
    <text evidence="1">The sequence shown here is derived from an EMBL/GenBank/DDBJ whole genome shotgun (WGS) entry which is preliminary data.</text>
</comment>
<proteinExistence type="predicted"/>
<evidence type="ECO:0000313" key="2">
    <source>
        <dbReference type="Proteomes" id="UP000309594"/>
    </source>
</evidence>
<dbReference type="Proteomes" id="UP000309594">
    <property type="component" value="Unassembled WGS sequence"/>
</dbReference>
<name>A0A4U1GKV9_9SPHI</name>
<dbReference type="EMBL" id="SWDX01000001">
    <property type="protein sequence ID" value="TKC65017.1"/>
    <property type="molecule type" value="Genomic_DNA"/>
</dbReference>
<evidence type="ECO:0000313" key="1">
    <source>
        <dbReference type="EMBL" id="TKC65017.1"/>
    </source>
</evidence>
<dbReference type="RefSeq" id="WP_136878672.1">
    <property type="nucleotide sequence ID" value="NZ_SWDX01000001.1"/>
</dbReference>